<dbReference type="Pfam" id="PF01535">
    <property type="entry name" value="PPR"/>
    <property type="match status" value="1"/>
</dbReference>
<dbReference type="AlphaFoldDB" id="A0A813FNV2"/>
<evidence type="ECO:0000256" key="1">
    <source>
        <dbReference type="PROSITE-ProRule" id="PRU00708"/>
    </source>
</evidence>
<dbReference type="InterPro" id="IPR011990">
    <property type="entry name" value="TPR-like_helical_dom_sf"/>
</dbReference>
<feature type="repeat" description="PPR" evidence="1">
    <location>
        <begin position="77"/>
        <end position="111"/>
    </location>
</feature>
<comment type="caution">
    <text evidence="2">The sequence shown here is derived from an EMBL/GenBank/DDBJ whole genome shotgun (WGS) entry which is preliminary data.</text>
</comment>
<dbReference type="EMBL" id="CAJNNV010025318">
    <property type="protein sequence ID" value="CAE8613838.1"/>
    <property type="molecule type" value="Genomic_DNA"/>
</dbReference>
<dbReference type="InterPro" id="IPR002885">
    <property type="entry name" value="PPR_rpt"/>
</dbReference>
<proteinExistence type="predicted"/>
<reference evidence="2" key="1">
    <citation type="submission" date="2021-02" db="EMBL/GenBank/DDBJ databases">
        <authorList>
            <person name="Dougan E. K."/>
            <person name="Rhodes N."/>
            <person name="Thang M."/>
            <person name="Chan C."/>
        </authorList>
    </citation>
    <scope>NUCLEOTIDE SEQUENCE</scope>
</reference>
<evidence type="ECO:0000313" key="2">
    <source>
        <dbReference type="EMBL" id="CAE8613838.1"/>
    </source>
</evidence>
<dbReference type="Gene3D" id="1.25.40.10">
    <property type="entry name" value="Tetratricopeptide repeat domain"/>
    <property type="match status" value="1"/>
</dbReference>
<organism evidence="2 3">
    <name type="scientific">Polarella glacialis</name>
    <name type="common">Dinoflagellate</name>
    <dbReference type="NCBI Taxonomy" id="89957"/>
    <lineage>
        <taxon>Eukaryota</taxon>
        <taxon>Sar</taxon>
        <taxon>Alveolata</taxon>
        <taxon>Dinophyceae</taxon>
        <taxon>Suessiales</taxon>
        <taxon>Suessiaceae</taxon>
        <taxon>Polarella</taxon>
    </lineage>
</organism>
<protein>
    <submittedName>
        <fullName evidence="2">Uncharacterized protein</fullName>
    </submittedName>
</protein>
<dbReference type="Proteomes" id="UP000654075">
    <property type="component" value="Unassembled WGS sequence"/>
</dbReference>
<evidence type="ECO:0000313" key="3">
    <source>
        <dbReference type="Proteomes" id="UP000654075"/>
    </source>
</evidence>
<keyword evidence="3" id="KW-1185">Reference proteome</keyword>
<dbReference type="NCBIfam" id="TIGR00756">
    <property type="entry name" value="PPR"/>
    <property type="match status" value="1"/>
</dbReference>
<sequence>MDCHVHEGPDEMEPGVRSVSLCMLRKEPGHVAVVLSEGGAGRDHLQHRHQCLLKGGGQWQLALGLLSSMIGMSVVQDEVSFNAAIRACEKTGQWQLALSLLSSMPDMRLTPDVLTSGFI</sequence>
<accession>A0A813FNV2</accession>
<name>A0A813FNV2_POLGL</name>
<gene>
    <name evidence="2" type="ORF">PGLA1383_LOCUS31579</name>
</gene>
<dbReference type="PROSITE" id="PS51375">
    <property type="entry name" value="PPR"/>
    <property type="match status" value="1"/>
</dbReference>